<gene>
    <name evidence="3" type="primary">smpB</name>
    <name evidence="4" type="ORF">US75_C0005G0006</name>
</gene>
<protein>
    <recommendedName>
        <fullName evidence="3">SsrA-binding protein</fullName>
    </recommendedName>
    <alternativeName>
        <fullName evidence="3">Small protein B</fullName>
    </alternativeName>
</protein>
<dbReference type="STRING" id="1618583.US75_C0005G0006"/>
<dbReference type="AlphaFoldDB" id="A0A0G0LVK7"/>
<dbReference type="NCBIfam" id="NF003843">
    <property type="entry name" value="PRK05422.1"/>
    <property type="match status" value="1"/>
</dbReference>
<comment type="function">
    <text evidence="3">Required for rescue of stalled ribosomes mediated by trans-translation. Binds to transfer-messenger RNA (tmRNA), required for stable association of tmRNA with ribosomes. tmRNA and SmpB together mimic tRNA shape, replacing the anticodon stem-loop with SmpB. tmRNA is encoded by the ssrA gene; the 2 termini fold to resemble tRNA(Ala) and it encodes a 'tag peptide', a short internal open reading frame. During trans-translation Ala-aminoacylated tmRNA acts like a tRNA, entering the A-site of stalled ribosomes, displacing the stalled mRNA. The ribosome then switches to translate the ORF on the tmRNA; the nascent peptide is terminated with the 'tag peptide' encoded by the tmRNA and targeted for degradation. The ribosome is freed to recommence translation, which seems to be the essential function of trans-translation.</text>
</comment>
<evidence type="ECO:0000256" key="1">
    <source>
        <dbReference type="ARBA" id="ARBA00022490"/>
    </source>
</evidence>
<keyword evidence="1 3" id="KW-0963">Cytoplasm</keyword>
<dbReference type="Proteomes" id="UP000034096">
    <property type="component" value="Unassembled WGS sequence"/>
</dbReference>
<name>A0A0G0LVK7_9BACT</name>
<comment type="caution">
    <text evidence="4">The sequence shown here is derived from an EMBL/GenBank/DDBJ whole genome shotgun (WGS) entry which is preliminary data.</text>
</comment>
<evidence type="ECO:0000313" key="5">
    <source>
        <dbReference type="Proteomes" id="UP000034096"/>
    </source>
</evidence>
<dbReference type="Pfam" id="PF01668">
    <property type="entry name" value="SmpB"/>
    <property type="match status" value="1"/>
</dbReference>
<dbReference type="CDD" id="cd09294">
    <property type="entry name" value="SmpB"/>
    <property type="match status" value="1"/>
</dbReference>
<dbReference type="SUPFAM" id="SSF74982">
    <property type="entry name" value="Small protein B (SmpB)"/>
    <property type="match status" value="1"/>
</dbReference>
<dbReference type="HAMAP" id="MF_00023">
    <property type="entry name" value="SmpB"/>
    <property type="match status" value="1"/>
</dbReference>
<proteinExistence type="inferred from homology"/>
<sequence length="141" mass="16194">MQIINKKANFNYSLLEKIEAGIVLSGSEAKTIRLHGGDLSNSYAKIINNEAYLINFNIPIAGKKDYDSTRSRKLLLHRNEIISLTTKMKSQGLILVPVKLYNSRRLYKVELALAKAKRQFEKKESIKKRDIEREIKESLKS</sequence>
<dbReference type="GO" id="GO:0070929">
    <property type="term" value="P:trans-translation"/>
    <property type="evidence" value="ECO:0007669"/>
    <property type="project" value="UniProtKB-UniRule"/>
</dbReference>
<accession>A0A0G0LVK7</accession>
<evidence type="ECO:0000313" key="4">
    <source>
        <dbReference type="EMBL" id="KKQ56581.1"/>
    </source>
</evidence>
<evidence type="ECO:0000256" key="3">
    <source>
        <dbReference type="HAMAP-Rule" id="MF_00023"/>
    </source>
</evidence>
<dbReference type="InterPro" id="IPR023620">
    <property type="entry name" value="SmpB"/>
</dbReference>
<dbReference type="InterPro" id="IPR000037">
    <property type="entry name" value="SsrA-bd_prot"/>
</dbReference>
<dbReference type="PANTHER" id="PTHR30308">
    <property type="entry name" value="TMRNA-BINDING COMPONENT OF TRANS-TRANSLATION TAGGING COMPLEX"/>
    <property type="match status" value="1"/>
</dbReference>
<dbReference type="GO" id="GO:0003723">
    <property type="term" value="F:RNA binding"/>
    <property type="evidence" value="ECO:0007669"/>
    <property type="project" value="UniProtKB-UniRule"/>
</dbReference>
<dbReference type="NCBIfam" id="TIGR00086">
    <property type="entry name" value="smpB"/>
    <property type="match status" value="1"/>
</dbReference>
<evidence type="ECO:0000256" key="2">
    <source>
        <dbReference type="ARBA" id="ARBA00022884"/>
    </source>
</evidence>
<dbReference type="PATRIC" id="fig|1618583.3.peg.236"/>
<dbReference type="GO" id="GO:0005829">
    <property type="term" value="C:cytosol"/>
    <property type="evidence" value="ECO:0007669"/>
    <property type="project" value="TreeGrafter"/>
</dbReference>
<keyword evidence="2 3" id="KW-0694">RNA-binding</keyword>
<dbReference type="EMBL" id="LBUE01000005">
    <property type="protein sequence ID" value="KKQ56581.1"/>
    <property type="molecule type" value="Genomic_DNA"/>
</dbReference>
<reference evidence="4 5" key="1">
    <citation type="journal article" date="2015" name="Nature">
        <title>rRNA introns, odd ribosomes, and small enigmatic genomes across a large radiation of phyla.</title>
        <authorList>
            <person name="Brown C.T."/>
            <person name="Hug L.A."/>
            <person name="Thomas B.C."/>
            <person name="Sharon I."/>
            <person name="Castelle C.J."/>
            <person name="Singh A."/>
            <person name="Wilkins M.J."/>
            <person name="Williams K.H."/>
            <person name="Banfield J.F."/>
        </authorList>
    </citation>
    <scope>NUCLEOTIDE SEQUENCE [LARGE SCALE GENOMIC DNA]</scope>
</reference>
<dbReference type="PANTHER" id="PTHR30308:SF2">
    <property type="entry name" value="SSRA-BINDING PROTEIN"/>
    <property type="match status" value="1"/>
</dbReference>
<comment type="similarity">
    <text evidence="3">Belongs to the SmpB family.</text>
</comment>
<dbReference type="Gene3D" id="2.40.280.10">
    <property type="match status" value="1"/>
</dbReference>
<comment type="subcellular location">
    <subcellularLocation>
        <location evidence="3">Cytoplasm</location>
    </subcellularLocation>
    <text evidence="3">The tmRNA-SmpB complex associates with stalled 70S ribosomes.</text>
</comment>
<organism evidence="4 5">
    <name type="scientific">Candidatus Woesebacteria bacterium GW2011_GWC1_38_13</name>
    <dbReference type="NCBI Taxonomy" id="1618583"/>
    <lineage>
        <taxon>Bacteria</taxon>
        <taxon>Candidatus Woeseibacteriota</taxon>
    </lineage>
</organism>
<dbReference type="GO" id="GO:0070930">
    <property type="term" value="P:trans-translation-dependent protein tagging"/>
    <property type="evidence" value="ECO:0007669"/>
    <property type="project" value="TreeGrafter"/>
</dbReference>